<accession>A0A1M4VMX6</accession>
<evidence type="ECO:0000256" key="1">
    <source>
        <dbReference type="ARBA" id="ARBA00004514"/>
    </source>
</evidence>
<dbReference type="PANTHER" id="PTHR34773:SF1">
    <property type="entry name" value="FLAGELLAR SECRETION CHAPERONE FLIS"/>
    <property type="match status" value="1"/>
</dbReference>
<keyword evidence="7" id="KW-1185">Reference proteome</keyword>
<evidence type="ECO:0000256" key="4">
    <source>
        <dbReference type="ARBA" id="ARBA00022795"/>
    </source>
</evidence>
<dbReference type="GO" id="GO:0044780">
    <property type="term" value="P:bacterial-type flagellum assembly"/>
    <property type="evidence" value="ECO:0007669"/>
    <property type="project" value="InterPro"/>
</dbReference>
<dbReference type="AlphaFoldDB" id="A0A1M4VMX6"/>
<organism evidence="6 7">
    <name type="scientific">Tissierella praeacuta DSM 18095</name>
    <dbReference type="NCBI Taxonomy" id="1123404"/>
    <lineage>
        <taxon>Bacteria</taxon>
        <taxon>Bacillati</taxon>
        <taxon>Bacillota</taxon>
        <taxon>Tissierellia</taxon>
        <taxon>Tissierellales</taxon>
        <taxon>Tissierellaceae</taxon>
        <taxon>Tissierella</taxon>
    </lineage>
</organism>
<sequence>MESITLQKRVMSTNDWGLIAMLHEGLMEKFQGSSEAIKEKNYDKLNILINNCREILTELLITFREKDELSTNLRSLYLYTNKLITEGEIKKDANLFKNATDVITPIYIGFKGLETKEEPNIVSGLTYGKESLEEYNVKSGKTFEG</sequence>
<dbReference type="EMBL" id="FQTY01000005">
    <property type="protein sequence ID" value="SHE70431.1"/>
    <property type="molecule type" value="Genomic_DNA"/>
</dbReference>
<evidence type="ECO:0000256" key="5">
    <source>
        <dbReference type="ARBA" id="ARBA00023186"/>
    </source>
</evidence>
<evidence type="ECO:0000256" key="3">
    <source>
        <dbReference type="ARBA" id="ARBA00022490"/>
    </source>
</evidence>
<dbReference type="RefSeq" id="WP_072975015.1">
    <property type="nucleotide sequence ID" value="NZ_FQTY01000005.1"/>
</dbReference>
<dbReference type="InterPro" id="IPR036584">
    <property type="entry name" value="FliS_sf"/>
</dbReference>
<keyword evidence="4" id="KW-1005">Bacterial flagellum biogenesis</keyword>
<gene>
    <name evidence="6" type="ORF">SAMN02745784_01545</name>
</gene>
<dbReference type="Pfam" id="PF02561">
    <property type="entry name" value="FliS"/>
    <property type="match status" value="1"/>
</dbReference>
<dbReference type="GeneID" id="90993728"/>
<evidence type="ECO:0000256" key="2">
    <source>
        <dbReference type="ARBA" id="ARBA00008787"/>
    </source>
</evidence>
<dbReference type="GO" id="GO:0005829">
    <property type="term" value="C:cytosol"/>
    <property type="evidence" value="ECO:0007669"/>
    <property type="project" value="UniProtKB-SubCell"/>
</dbReference>
<evidence type="ECO:0000313" key="7">
    <source>
        <dbReference type="Proteomes" id="UP000184114"/>
    </source>
</evidence>
<dbReference type="Gene3D" id="1.20.120.340">
    <property type="entry name" value="Flagellar protein FliS"/>
    <property type="match status" value="1"/>
</dbReference>
<name>A0A1M4VMX6_9FIRM</name>
<comment type="subcellular location">
    <subcellularLocation>
        <location evidence="1">Cytoplasm</location>
        <location evidence="1">Cytosol</location>
    </subcellularLocation>
</comment>
<dbReference type="InterPro" id="IPR003713">
    <property type="entry name" value="FliS"/>
</dbReference>
<evidence type="ECO:0000313" key="6">
    <source>
        <dbReference type="EMBL" id="SHE70431.1"/>
    </source>
</evidence>
<dbReference type="PANTHER" id="PTHR34773">
    <property type="entry name" value="FLAGELLAR SECRETION CHAPERONE FLIS"/>
    <property type="match status" value="1"/>
</dbReference>
<comment type="similarity">
    <text evidence="2">Belongs to the FliS family.</text>
</comment>
<dbReference type="GO" id="GO:0071973">
    <property type="term" value="P:bacterial-type flagellum-dependent cell motility"/>
    <property type="evidence" value="ECO:0007669"/>
    <property type="project" value="TreeGrafter"/>
</dbReference>
<keyword evidence="3" id="KW-0963">Cytoplasm</keyword>
<dbReference type="SUPFAM" id="SSF101116">
    <property type="entry name" value="Flagellar export chaperone FliS"/>
    <property type="match status" value="1"/>
</dbReference>
<proteinExistence type="inferred from homology"/>
<dbReference type="Proteomes" id="UP000184114">
    <property type="component" value="Unassembled WGS sequence"/>
</dbReference>
<keyword evidence="5" id="KW-0143">Chaperone</keyword>
<protein>
    <submittedName>
        <fullName evidence="6">Protein FliS</fullName>
    </submittedName>
</protein>
<reference evidence="7" key="1">
    <citation type="submission" date="2016-11" db="EMBL/GenBank/DDBJ databases">
        <authorList>
            <person name="Varghese N."/>
            <person name="Submissions S."/>
        </authorList>
    </citation>
    <scope>NUCLEOTIDE SEQUENCE [LARGE SCALE GENOMIC DNA]</scope>
    <source>
        <strain evidence="7">DSM 18095</strain>
    </source>
</reference>
<dbReference type="CDD" id="cd16098">
    <property type="entry name" value="FliS"/>
    <property type="match status" value="1"/>
</dbReference>
<dbReference type="STRING" id="1123404.SAMN02745784_01545"/>